<dbReference type="PANTHER" id="PTHR31527:SF0">
    <property type="entry name" value="RE64534P"/>
    <property type="match status" value="1"/>
</dbReference>
<evidence type="ECO:0000259" key="1">
    <source>
        <dbReference type="Pfam" id="PF09347"/>
    </source>
</evidence>
<comment type="caution">
    <text evidence="2">The sequence shown here is derived from an EMBL/GenBank/DDBJ whole genome shotgun (WGS) entry which is preliminary data.</text>
</comment>
<accession>A0A537JZ57</accession>
<dbReference type="InterPro" id="IPR018959">
    <property type="entry name" value="DUF1989"/>
</dbReference>
<name>A0A537JZ57_9BACT</name>
<dbReference type="Pfam" id="PF09347">
    <property type="entry name" value="DUF1989"/>
    <property type="match status" value="1"/>
</dbReference>
<evidence type="ECO:0000313" key="3">
    <source>
        <dbReference type="Proteomes" id="UP000318509"/>
    </source>
</evidence>
<dbReference type="Proteomes" id="UP000318509">
    <property type="component" value="Unassembled WGS sequence"/>
</dbReference>
<proteinExistence type="predicted"/>
<reference evidence="2 3" key="1">
    <citation type="journal article" date="2019" name="Nat. Microbiol.">
        <title>Mediterranean grassland soil C-N compound turnover is dependent on rainfall and depth, and is mediated by genomically divergent microorganisms.</title>
        <authorList>
            <person name="Diamond S."/>
            <person name="Andeer P.F."/>
            <person name="Li Z."/>
            <person name="Crits-Christoph A."/>
            <person name="Burstein D."/>
            <person name="Anantharaman K."/>
            <person name="Lane K.R."/>
            <person name="Thomas B.C."/>
            <person name="Pan C."/>
            <person name="Northen T.R."/>
            <person name="Banfield J.F."/>
        </authorList>
    </citation>
    <scope>NUCLEOTIDE SEQUENCE [LARGE SCALE GENOMIC DNA]</scope>
    <source>
        <strain evidence="2">NP_3</strain>
    </source>
</reference>
<dbReference type="EMBL" id="VBAK01000135">
    <property type="protein sequence ID" value="TMI88791.1"/>
    <property type="molecule type" value="Genomic_DNA"/>
</dbReference>
<sequence length="254" mass="27815">MPSDGLRVDFAVESGAVAARTGRRRDLKGSTRNGTVTAMDKLQMSDHIPGRIVSQATIVPGGNMAWEVTRGRVMRVIDVEGQQVGDLVCFNLQRLSEKLSIPYTIMGNRTLRPTVGHALLSNEHNPLMTIVADTLGSHDLIAGACSRYSNKARYDKDGTPNCRDNLAAALRPWGIDWKDIPYNMNLFMNVPIGADFSVSIQAPLSRAGDHIDLRADMDVLVGLSNCPQIFNPCNNFRLKPLKVTIYEPAPGRDG</sequence>
<protein>
    <submittedName>
        <fullName evidence="2">Urea carboxylase-associated family protein</fullName>
    </submittedName>
</protein>
<feature type="domain" description="DUF1989" evidence="1">
    <location>
        <begin position="57"/>
        <end position="220"/>
    </location>
</feature>
<dbReference type="AlphaFoldDB" id="A0A537JZ57"/>
<evidence type="ECO:0000313" key="2">
    <source>
        <dbReference type="EMBL" id="TMI88791.1"/>
    </source>
</evidence>
<organism evidence="2 3">
    <name type="scientific">Candidatus Segetimicrobium genomatis</name>
    <dbReference type="NCBI Taxonomy" id="2569760"/>
    <lineage>
        <taxon>Bacteria</taxon>
        <taxon>Bacillati</taxon>
        <taxon>Candidatus Sysuimicrobiota</taxon>
        <taxon>Candidatus Sysuimicrobiia</taxon>
        <taxon>Candidatus Sysuimicrobiales</taxon>
        <taxon>Candidatus Segetimicrobiaceae</taxon>
        <taxon>Candidatus Segetimicrobium</taxon>
    </lineage>
</organism>
<dbReference type="PANTHER" id="PTHR31527">
    <property type="entry name" value="RE64534P"/>
    <property type="match status" value="1"/>
</dbReference>
<gene>
    <name evidence="2" type="ORF">E6H00_11615</name>
</gene>